<protein>
    <recommendedName>
        <fullName evidence="3">DUF4034 domain-containing protein</fullName>
    </recommendedName>
</protein>
<sequence length="313" mass="34967">MIAAPDDLTTDPMVASPELVPLRDTLRAGDWVAFRDQLAGHLGDSRTRAIGILSPYAPQGLLESVLEADPADTSAAAMLAVRLTDEAWAVRTGQKARDVSREQFDRFHEMLAGAERVTADSVAHDDSDPAVWTQRLTIARGLEMGQAEAQRRYDQVAARDPHHLPAQVQLLQQLCPKWGGSVEAMHEFARQCAWSAPEGTQQPTLIADAHLEHALSLSGGRQDYLSSRAVVDELREAMRRSILHPSFQRTVGWVYAHHIFALLFGLIGDRKTARPLYEATGNLLSEDPWNYFGDPVTVYREHRARAMRKTRWF</sequence>
<organism evidence="1 2">
    <name type="scientific">Micromonospora vulcania</name>
    <dbReference type="NCBI Taxonomy" id="1441873"/>
    <lineage>
        <taxon>Bacteria</taxon>
        <taxon>Bacillati</taxon>
        <taxon>Actinomycetota</taxon>
        <taxon>Actinomycetes</taxon>
        <taxon>Micromonosporales</taxon>
        <taxon>Micromonosporaceae</taxon>
        <taxon>Micromonospora</taxon>
    </lineage>
</organism>
<reference evidence="2" key="1">
    <citation type="journal article" date="2019" name="Int. J. Syst. Evol. Microbiol.">
        <title>The Global Catalogue of Microorganisms (GCM) 10K type strain sequencing project: providing services to taxonomists for standard genome sequencing and annotation.</title>
        <authorList>
            <consortium name="The Broad Institute Genomics Platform"/>
            <consortium name="The Broad Institute Genome Sequencing Center for Infectious Disease"/>
            <person name="Wu L."/>
            <person name="Ma J."/>
        </authorList>
    </citation>
    <scope>NUCLEOTIDE SEQUENCE [LARGE SCALE GENOMIC DNA]</scope>
    <source>
        <strain evidence="2">CGMCC 4.7144</strain>
    </source>
</reference>
<name>A0ABW1H5W8_9ACTN</name>
<evidence type="ECO:0008006" key="3">
    <source>
        <dbReference type="Google" id="ProtNLM"/>
    </source>
</evidence>
<comment type="caution">
    <text evidence="1">The sequence shown here is derived from an EMBL/GenBank/DDBJ whole genome shotgun (WGS) entry which is preliminary data.</text>
</comment>
<gene>
    <name evidence="1" type="ORF">ACFQGL_12210</name>
</gene>
<keyword evidence="2" id="KW-1185">Reference proteome</keyword>
<dbReference type="RefSeq" id="WP_377510124.1">
    <property type="nucleotide sequence ID" value="NZ_JBHSQS010000006.1"/>
</dbReference>
<dbReference type="EMBL" id="JBHSQS010000006">
    <property type="protein sequence ID" value="MFC5924106.1"/>
    <property type="molecule type" value="Genomic_DNA"/>
</dbReference>
<evidence type="ECO:0000313" key="1">
    <source>
        <dbReference type="EMBL" id="MFC5924106.1"/>
    </source>
</evidence>
<accession>A0ABW1H5W8</accession>
<proteinExistence type="predicted"/>
<evidence type="ECO:0000313" key="2">
    <source>
        <dbReference type="Proteomes" id="UP001596226"/>
    </source>
</evidence>
<dbReference type="Proteomes" id="UP001596226">
    <property type="component" value="Unassembled WGS sequence"/>
</dbReference>